<keyword evidence="3" id="KW-1185">Reference proteome</keyword>
<evidence type="ECO:0000256" key="1">
    <source>
        <dbReference type="SAM" id="Phobius"/>
    </source>
</evidence>
<accession>A0A229USY0</accession>
<keyword evidence="1" id="KW-0472">Membrane</keyword>
<comment type="caution">
    <text evidence="2">The sequence shown here is derived from an EMBL/GenBank/DDBJ whole genome shotgun (WGS) entry which is preliminary data.</text>
</comment>
<feature type="transmembrane region" description="Helical" evidence="1">
    <location>
        <begin position="194"/>
        <end position="213"/>
    </location>
</feature>
<keyword evidence="1" id="KW-0812">Transmembrane</keyword>
<proteinExistence type="predicted"/>
<dbReference type="Proteomes" id="UP000215509">
    <property type="component" value="Unassembled WGS sequence"/>
</dbReference>
<organism evidence="2 3">
    <name type="scientific">Paenibacillus rigui</name>
    <dbReference type="NCBI Taxonomy" id="554312"/>
    <lineage>
        <taxon>Bacteria</taxon>
        <taxon>Bacillati</taxon>
        <taxon>Bacillota</taxon>
        <taxon>Bacilli</taxon>
        <taxon>Bacillales</taxon>
        <taxon>Paenibacillaceae</taxon>
        <taxon>Paenibacillus</taxon>
    </lineage>
</organism>
<reference evidence="2 3" key="1">
    <citation type="submission" date="2017-07" db="EMBL/GenBank/DDBJ databases">
        <title>Genome sequencing and assembly of Paenibacillus rigui.</title>
        <authorList>
            <person name="Mayilraj S."/>
        </authorList>
    </citation>
    <scope>NUCLEOTIDE SEQUENCE [LARGE SCALE GENOMIC DNA]</scope>
    <source>
        <strain evidence="2 3">JCM 16352</strain>
    </source>
</reference>
<dbReference type="AlphaFoldDB" id="A0A229USY0"/>
<dbReference type="EMBL" id="NMQW01000014">
    <property type="protein sequence ID" value="OXM86538.1"/>
    <property type="molecule type" value="Genomic_DNA"/>
</dbReference>
<evidence type="ECO:0000313" key="3">
    <source>
        <dbReference type="Proteomes" id="UP000215509"/>
    </source>
</evidence>
<evidence type="ECO:0000313" key="2">
    <source>
        <dbReference type="EMBL" id="OXM86538.1"/>
    </source>
</evidence>
<sequence>MVLLSQDGLTYLRWQHPLIVVWWSAAFPGFGHFLLHQHFRGFFLSLWEVLINRLTHINEATVYSFSGRFELAKEVLDPRWLFAYMFVYLFAIWDSYLGATEANKLHHMAVLENARITPYAIRPLCISTISLRRPWAAMISSCILPGLGQLYNHRLTLGFYGVFWWMIYMTLSHSHQALLYLFHGKITEATQILNLQWLLFMPSVIGGAMYDAYMTTLDHNRLFRLEQRQFFGERYPQFQLDLFSDTEG</sequence>
<protein>
    <submittedName>
        <fullName evidence="2">Uncharacterized protein</fullName>
    </submittedName>
</protein>
<keyword evidence="1" id="KW-1133">Transmembrane helix</keyword>
<dbReference type="OrthoDB" id="1681403at2"/>
<gene>
    <name evidence="2" type="ORF">CF651_09960</name>
</gene>
<name>A0A229USY0_9BACL</name>
<feature type="transmembrane region" description="Helical" evidence="1">
    <location>
        <begin position="14"/>
        <end position="35"/>
    </location>
</feature>
<feature type="transmembrane region" description="Helical" evidence="1">
    <location>
        <begin position="81"/>
        <end position="99"/>
    </location>
</feature>